<feature type="region of interest" description="Disordered" evidence="7">
    <location>
        <begin position="780"/>
        <end position="800"/>
    </location>
</feature>
<dbReference type="PANTHER" id="PTHR43047:SF72">
    <property type="entry name" value="OSMOSENSING HISTIDINE PROTEIN KINASE SLN1"/>
    <property type="match status" value="1"/>
</dbReference>
<organism evidence="12 13">
    <name type="scientific">Tahibacter amnicola</name>
    <dbReference type="NCBI Taxonomy" id="2976241"/>
    <lineage>
        <taxon>Bacteria</taxon>
        <taxon>Pseudomonadati</taxon>
        <taxon>Pseudomonadota</taxon>
        <taxon>Gammaproteobacteria</taxon>
        <taxon>Lysobacterales</taxon>
        <taxon>Rhodanobacteraceae</taxon>
        <taxon>Tahibacter</taxon>
    </lineage>
</organism>
<dbReference type="InterPro" id="IPR036097">
    <property type="entry name" value="HisK_dim/P_sf"/>
</dbReference>
<dbReference type="SMART" id="SM00387">
    <property type="entry name" value="HATPase_c"/>
    <property type="match status" value="1"/>
</dbReference>
<evidence type="ECO:0000256" key="9">
    <source>
        <dbReference type="SAM" id="SignalP"/>
    </source>
</evidence>
<dbReference type="SUPFAM" id="SSF47384">
    <property type="entry name" value="Homodimeric domain of signal transducing histidine kinase"/>
    <property type="match status" value="1"/>
</dbReference>
<feature type="domain" description="Histidine kinase" evidence="10">
    <location>
        <begin position="428"/>
        <end position="643"/>
    </location>
</feature>
<feature type="transmembrane region" description="Helical" evidence="8">
    <location>
        <begin position="382"/>
        <end position="403"/>
    </location>
</feature>
<dbReference type="CDD" id="cd16922">
    <property type="entry name" value="HATPase_EvgS-ArcB-TorS-like"/>
    <property type="match status" value="1"/>
</dbReference>
<dbReference type="Gene3D" id="3.40.50.2300">
    <property type="match status" value="1"/>
</dbReference>
<dbReference type="Pfam" id="PF00512">
    <property type="entry name" value="HisKA"/>
    <property type="match status" value="1"/>
</dbReference>
<dbReference type="Pfam" id="PF00072">
    <property type="entry name" value="Response_reg"/>
    <property type="match status" value="1"/>
</dbReference>
<evidence type="ECO:0000256" key="2">
    <source>
        <dbReference type="ARBA" id="ARBA00012438"/>
    </source>
</evidence>
<dbReference type="PRINTS" id="PR00344">
    <property type="entry name" value="BCTRLSENSOR"/>
</dbReference>
<evidence type="ECO:0000313" key="13">
    <source>
        <dbReference type="Proteomes" id="UP001064632"/>
    </source>
</evidence>
<evidence type="ECO:0000256" key="4">
    <source>
        <dbReference type="ARBA" id="ARBA00022679"/>
    </source>
</evidence>
<dbReference type="SUPFAM" id="SSF55874">
    <property type="entry name" value="ATPase domain of HSP90 chaperone/DNA topoisomerase II/histidine kinase"/>
    <property type="match status" value="1"/>
</dbReference>
<dbReference type="SMART" id="SM00448">
    <property type="entry name" value="REC"/>
    <property type="match status" value="1"/>
</dbReference>
<evidence type="ECO:0000256" key="3">
    <source>
        <dbReference type="ARBA" id="ARBA00022553"/>
    </source>
</evidence>
<evidence type="ECO:0000313" key="12">
    <source>
        <dbReference type="EMBL" id="UXI66879.1"/>
    </source>
</evidence>
<dbReference type="Pfam" id="PF02518">
    <property type="entry name" value="HATPase_c"/>
    <property type="match status" value="1"/>
</dbReference>
<feature type="domain" description="Response regulatory" evidence="11">
    <location>
        <begin position="662"/>
        <end position="779"/>
    </location>
</feature>
<gene>
    <name evidence="12" type="ORF">N4264_19280</name>
</gene>
<keyword evidence="3 6" id="KW-0597">Phosphoprotein</keyword>
<evidence type="ECO:0000259" key="10">
    <source>
        <dbReference type="PROSITE" id="PS50109"/>
    </source>
</evidence>
<dbReference type="InterPro" id="IPR011990">
    <property type="entry name" value="TPR-like_helical_dom_sf"/>
</dbReference>
<dbReference type="Gene3D" id="1.25.40.10">
    <property type="entry name" value="Tetratricopeptide repeat domain"/>
    <property type="match status" value="1"/>
</dbReference>
<evidence type="ECO:0000256" key="1">
    <source>
        <dbReference type="ARBA" id="ARBA00000085"/>
    </source>
</evidence>
<keyword evidence="13" id="KW-1185">Reference proteome</keyword>
<name>A0ABY6BB09_9GAMM</name>
<dbReference type="SMART" id="SM00388">
    <property type="entry name" value="HisKA"/>
    <property type="match status" value="1"/>
</dbReference>
<dbReference type="RefSeq" id="WP_261693859.1">
    <property type="nucleotide sequence ID" value="NZ_CP104694.1"/>
</dbReference>
<dbReference type="Gene3D" id="3.30.565.10">
    <property type="entry name" value="Histidine kinase-like ATPase, C-terminal domain"/>
    <property type="match status" value="1"/>
</dbReference>
<protein>
    <recommendedName>
        <fullName evidence="2">histidine kinase</fullName>
        <ecNumber evidence="2">2.7.13.3</ecNumber>
    </recommendedName>
</protein>
<feature type="chain" id="PRO_5045975677" description="histidine kinase" evidence="9">
    <location>
        <begin position="22"/>
        <end position="800"/>
    </location>
</feature>
<sequence length="800" mass="86399">MNCFALATGLTLLLTVASAPAPSEFQRLALDAPQEALIRGREKLAEPNLAPEQRQSILIDMSRAASQVSEVEVESVAGALDALAGETALPSASALAGLLRAQVLLEKDQVKRGLELAHESAARLRALDDPYWHALADTEVCDALLTAGRPDAAQPHCLRAYQAWPGLKREYELARTENLLQWQYQKTGDITRAIELAKSARARLVALGTTGGVALLDDNLSALYLASGKPQLALEYSRRALAHELAAGKLQHTIASRHNVAEALAALGRNAEALDELELALAESRKRELGRLTASLLDAKARISERAGQPTVSLAALRELIALNARLSTAEVDRAALELEAHYGSQVREREIFELKQEAEMQALRLSAAEAKTAHEQSRASYYALILLAATAIGFLGVLLVVLRLNLLKRLNAALTQANRSRAEMLAMAAHEIRNPLAAIGGLIDMALHRTADPRARGLLETARATTAGLVHTAEDYLDHSQLALGRVQLRDRAFDLPQLLANVIRLFQAEVAGRPLGLRMVMSPSTPTWVSGDAERLQQVLTNLLGNAVKFTERGEVLLEAMPDVDGRTRFAISDTGPGIAEPELQRLLCPFERGAVVRGQRGAGLGLSIASQLVEKLGGRLQVQSAPGHGSRFEFAIPLSVTAAPANAEVPLTAENSGMRVLLVDDDSAIRELLSAQLESLNIDHRVAATIDDALVTWRDFQPDTVLIDLHLDRENGIDLIRRIRDECGPRPSPRCLIHSASPPSSQGDRLPEDWGIEWVRKPMPLVELGRLLGSDATPSRSTAVQAATARESHAIAG</sequence>
<keyword evidence="4" id="KW-0808">Transferase</keyword>
<evidence type="ECO:0000256" key="5">
    <source>
        <dbReference type="ARBA" id="ARBA00022777"/>
    </source>
</evidence>
<evidence type="ECO:0000256" key="6">
    <source>
        <dbReference type="PROSITE-ProRule" id="PRU00169"/>
    </source>
</evidence>
<evidence type="ECO:0000256" key="8">
    <source>
        <dbReference type="SAM" id="Phobius"/>
    </source>
</evidence>
<keyword evidence="9" id="KW-0732">Signal</keyword>
<keyword evidence="5" id="KW-0418">Kinase</keyword>
<feature type="modified residue" description="4-aspartylphosphate" evidence="6">
    <location>
        <position position="711"/>
    </location>
</feature>
<keyword evidence="8" id="KW-0812">Transmembrane</keyword>
<evidence type="ECO:0000256" key="7">
    <source>
        <dbReference type="SAM" id="MobiDB-lite"/>
    </source>
</evidence>
<dbReference type="EC" id="2.7.13.3" evidence="2"/>
<dbReference type="PROSITE" id="PS50110">
    <property type="entry name" value="RESPONSE_REGULATORY"/>
    <property type="match status" value="1"/>
</dbReference>
<dbReference type="PANTHER" id="PTHR43047">
    <property type="entry name" value="TWO-COMPONENT HISTIDINE PROTEIN KINASE"/>
    <property type="match status" value="1"/>
</dbReference>
<dbReference type="InterPro" id="IPR003661">
    <property type="entry name" value="HisK_dim/P_dom"/>
</dbReference>
<feature type="signal peptide" evidence="9">
    <location>
        <begin position="1"/>
        <end position="21"/>
    </location>
</feature>
<comment type="catalytic activity">
    <reaction evidence="1">
        <text>ATP + protein L-histidine = ADP + protein N-phospho-L-histidine.</text>
        <dbReference type="EC" id="2.7.13.3"/>
    </reaction>
</comment>
<dbReference type="InterPro" id="IPR011006">
    <property type="entry name" value="CheY-like_superfamily"/>
</dbReference>
<dbReference type="GO" id="GO:0005524">
    <property type="term" value="F:ATP binding"/>
    <property type="evidence" value="ECO:0007669"/>
    <property type="project" value="UniProtKB-KW"/>
</dbReference>
<keyword evidence="12" id="KW-0547">Nucleotide-binding</keyword>
<dbReference type="EMBL" id="CP104694">
    <property type="protein sequence ID" value="UXI66879.1"/>
    <property type="molecule type" value="Genomic_DNA"/>
</dbReference>
<keyword evidence="8" id="KW-0472">Membrane</keyword>
<dbReference type="InterPro" id="IPR003594">
    <property type="entry name" value="HATPase_dom"/>
</dbReference>
<evidence type="ECO:0000259" key="11">
    <source>
        <dbReference type="PROSITE" id="PS50110"/>
    </source>
</evidence>
<proteinExistence type="predicted"/>
<dbReference type="SUPFAM" id="SSF48452">
    <property type="entry name" value="TPR-like"/>
    <property type="match status" value="1"/>
</dbReference>
<dbReference type="PROSITE" id="PS50109">
    <property type="entry name" value="HIS_KIN"/>
    <property type="match status" value="1"/>
</dbReference>
<dbReference type="Gene3D" id="1.10.287.130">
    <property type="match status" value="1"/>
</dbReference>
<dbReference type="CDD" id="cd00082">
    <property type="entry name" value="HisKA"/>
    <property type="match status" value="1"/>
</dbReference>
<dbReference type="Proteomes" id="UP001064632">
    <property type="component" value="Chromosome"/>
</dbReference>
<keyword evidence="12" id="KW-0067">ATP-binding</keyword>
<dbReference type="SUPFAM" id="SSF52172">
    <property type="entry name" value="CheY-like"/>
    <property type="match status" value="1"/>
</dbReference>
<dbReference type="InterPro" id="IPR004358">
    <property type="entry name" value="Sig_transdc_His_kin-like_C"/>
</dbReference>
<dbReference type="InterPro" id="IPR001789">
    <property type="entry name" value="Sig_transdc_resp-reg_receiver"/>
</dbReference>
<reference evidence="12" key="1">
    <citation type="submission" date="2022-09" db="EMBL/GenBank/DDBJ databases">
        <title>Tahibacter sp. nov., isolated from a fresh water.</title>
        <authorList>
            <person name="Baek J.H."/>
            <person name="Lee J.K."/>
            <person name="Kim J.M."/>
            <person name="Jeon C.O."/>
        </authorList>
    </citation>
    <scope>NUCLEOTIDE SEQUENCE</scope>
    <source>
        <strain evidence="12">W38</strain>
    </source>
</reference>
<keyword evidence="8" id="KW-1133">Transmembrane helix</keyword>
<dbReference type="CDD" id="cd00156">
    <property type="entry name" value="REC"/>
    <property type="match status" value="1"/>
</dbReference>
<accession>A0ABY6BB09</accession>
<dbReference type="InterPro" id="IPR036890">
    <property type="entry name" value="HATPase_C_sf"/>
</dbReference>
<dbReference type="InterPro" id="IPR005467">
    <property type="entry name" value="His_kinase_dom"/>
</dbReference>